<dbReference type="EMBL" id="ACIS01000001">
    <property type="protein sequence ID" value="EEG10440.1"/>
    <property type="molecule type" value="Genomic_DNA"/>
</dbReference>
<dbReference type="InterPro" id="IPR029044">
    <property type="entry name" value="Nucleotide-diphossugar_trans"/>
</dbReference>
<dbReference type="InterPro" id="IPR001173">
    <property type="entry name" value="Glyco_trans_2-like"/>
</dbReference>
<evidence type="ECO:0000313" key="2">
    <source>
        <dbReference type="EMBL" id="EEG10440.1"/>
    </source>
</evidence>
<dbReference type="GO" id="GO:0016758">
    <property type="term" value="F:hexosyltransferase activity"/>
    <property type="evidence" value="ECO:0007669"/>
    <property type="project" value="UniProtKB-ARBA"/>
</dbReference>
<comment type="caution">
    <text evidence="2">The sequence shown here is derived from an EMBL/GenBank/DDBJ whole genome shotgun (WGS) entry which is preliminary data.</text>
</comment>
<dbReference type="PANTHER" id="PTHR22916:SF3">
    <property type="entry name" value="UDP-GLCNAC:BETAGAL BETA-1,3-N-ACETYLGLUCOSAMINYLTRANSFERASE-LIKE PROTEIN 1"/>
    <property type="match status" value="1"/>
</dbReference>
<accession>B9YZ87</accession>
<dbReference type="Pfam" id="PF00535">
    <property type="entry name" value="Glycos_transf_2"/>
    <property type="match status" value="1"/>
</dbReference>
<dbReference type="PANTHER" id="PTHR22916">
    <property type="entry name" value="GLYCOSYLTRANSFERASE"/>
    <property type="match status" value="1"/>
</dbReference>
<evidence type="ECO:0000313" key="3">
    <source>
        <dbReference type="Proteomes" id="UP000003165"/>
    </source>
</evidence>
<keyword evidence="3" id="KW-1185">Reference proteome</keyword>
<gene>
    <name evidence="2" type="ORF">FuraDRAFT_0422</name>
</gene>
<keyword evidence="2" id="KW-0808">Transferase</keyword>
<dbReference type="SUPFAM" id="SSF53448">
    <property type="entry name" value="Nucleotide-diphospho-sugar transferases"/>
    <property type="match status" value="1"/>
</dbReference>
<organism evidence="2 3">
    <name type="scientific">Pseudogulbenkiania ferrooxidans 2002</name>
    <dbReference type="NCBI Taxonomy" id="279714"/>
    <lineage>
        <taxon>Bacteria</taxon>
        <taxon>Pseudomonadati</taxon>
        <taxon>Pseudomonadota</taxon>
        <taxon>Betaproteobacteria</taxon>
        <taxon>Neisseriales</taxon>
        <taxon>Chromobacteriaceae</taxon>
        <taxon>Pseudogulbenkiania</taxon>
    </lineage>
</organism>
<dbReference type="Gene3D" id="3.90.550.10">
    <property type="entry name" value="Spore Coat Polysaccharide Biosynthesis Protein SpsA, Chain A"/>
    <property type="match status" value="1"/>
</dbReference>
<evidence type="ECO:0000259" key="1">
    <source>
        <dbReference type="Pfam" id="PF00535"/>
    </source>
</evidence>
<reference evidence="2 3" key="1">
    <citation type="submission" date="2009-02" db="EMBL/GenBank/DDBJ databases">
        <title>Sequencing of the draft genome and assembly of Lutiella nitroferrum 2002.</title>
        <authorList>
            <consortium name="US DOE Joint Genome Institute (JGI-PGF)"/>
            <person name="Lucas S."/>
            <person name="Copeland A."/>
            <person name="Lapidus A."/>
            <person name="Glavina del Rio T."/>
            <person name="Tice H."/>
            <person name="Bruce D."/>
            <person name="Goodwin L."/>
            <person name="Pitluck S."/>
            <person name="Larimer F."/>
            <person name="Land M.L."/>
            <person name="Hauser L."/>
            <person name="Coates J.D."/>
        </authorList>
    </citation>
    <scope>NUCLEOTIDE SEQUENCE [LARGE SCALE GENOMIC DNA]</scope>
    <source>
        <strain evidence="2 3">2002</strain>
    </source>
</reference>
<protein>
    <submittedName>
        <fullName evidence="2">Glycosyl transferase family 2</fullName>
    </submittedName>
</protein>
<name>B9YZ87_9NEIS</name>
<dbReference type="eggNOG" id="COG1215">
    <property type="taxonomic scope" value="Bacteria"/>
</dbReference>
<sequence>MPCFNGERYLEHAIKSFLNQSYQEKQLIIVDGKSTDGSHTIINAYSQNNPSIVWVKRKDKGISHAINMGINEIENDAIFGYMGVDDILMPHSLETVATLLFDFSMANAAFFDSFTFERNGRFFYRNAPVKSVNTKTLVKYGTIAGLQNFYCDAEIVKKLLFLEKKKYAMDFDFYFRAASKGILRAVCAPQASTVNIQDGNISTKFFRMGHKERLDSILEIQGMSMDYAIARLKFWISKLKSY</sequence>
<feature type="domain" description="Glycosyltransferase 2-like" evidence="1">
    <location>
        <begin position="1"/>
        <end position="102"/>
    </location>
</feature>
<dbReference type="Proteomes" id="UP000003165">
    <property type="component" value="Unassembled WGS sequence"/>
</dbReference>
<proteinExistence type="predicted"/>
<dbReference type="AlphaFoldDB" id="B9YZ87"/>